<feature type="compositionally biased region" description="Polar residues" evidence="1">
    <location>
        <begin position="523"/>
        <end position="537"/>
    </location>
</feature>
<feature type="chain" id="PRO_5038364028" evidence="2">
    <location>
        <begin position="25"/>
        <end position="663"/>
    </location>
</feature>
<evidence type="ECO:0000313" key="3">
    <source>
        <dbReference type="EMBL" id="KAH3867349.1"/>
    </source>
</evidence>
<evidence type="ECO:0000256" key="1">
    <source>
        <dbReference type="SAM" id="MobiDB-lite"/>
    </source>
</evidence>
<proteinExistence type="predicted"/>
<feature type="region of interest" description="Disordered" evidence="1">
    <location>
        <begin position="449"/>
        <end position="485"/>
    </location>
</feature>
<reference evidence="3" key="2">
    <citation type="submission" date="2020-11" db="EMBL/GenBank/DDBJ databases">
        <authorList>
            <person name="McCartney M.A."/>
            <person name="Auch B."/>
            <person name="Kono T."/>
            <person name="Mallez S."/>
            <person name="Becker A."/>
            <person name="Gohl D.M."/>
            <person name="Silverstein K.A.T."/>
            <person name="Koren S."/>
            <person name="Bechman K.B."/>
            <person name="Herman A."/>
            <person name="Abrahante J.E."/>
            <person name="Garbe J."/>
        </authorList>
    </citation>
    <scope>NUCLEOTIDE SEQUENCE</scope>
    <source>
        <strain evidence="3">Duluth1</strain>
        <tissue evidence="3">Whole animal</tissue>
    </source>
</reference>
<dbReference type="AlphaFoldDB" id="A0A9D4M0G1"/>
<feature type="compositionally biased region" description="Basic and acidic residues" evidence="1">
    <location>
        <begin position="559"/>
        <end position="569"/>
    </location>
</feature>
<feature type="compositionally biased region" description="Polar residues" evidence="1">
    <location>
        <begin position="634"/>
        <end position="663"/>
    </location>
</feature>
<name>A0A9D4M0G1_DREPO</name>
<accession>A0A9D4M0G1</accession>
<feature type="compositionally biased region" description="Acidic residues" evidence="1">
    <location>
        <begin position="592"/>
        <end position="608"/>
    </location>
</feature>
<keyword evidence="2" id="KW-0732">Signal</keyword>
<evidence type="ECO:0000256" key="2">
    <source>
        <dbReference type="SAM" id="SignalP"/>
    </source>
</evidence>
<feature type="region of interest" description="Disordered" evidence="1">
    <location>
        <begin position="204"/>
        <end position="402"/>
    </location>
</feature>
<feature type="compositionally biased region" description="Acidic residues" evidence="1">
    <location>
        <begin position="543"/>
        <end position="558"/>
    </location>
</feature>
<feature type="signal peptide" evidence="2">
    <location>
        <begin position="1"/>
        <end position="24"/>
    </location>
</feature>
<feature type="compositionally biased region" description="Polar residues" evidence="1">
    <location>
        <begin position="381"/>
        <end position="400"/>
    </location>
</feature>
<feature type="compositionally biased region" description="Low complexity" evidence="1">
    <location>
        <begin position="278"/>
        <end position="294"/>
    </location>
</feature>
<feature type="compositionally biased region" description="Polar residues" evidence="1">
    <location>
        <begin position="248"/>
        <end position="277"/>
    </location>
</feature>
<feature type="compositionally biased region" description="Low complexity" evidence="1">
    <location>
        <begin position="462"/>
        <end position="473"/>
    </location>
</feature>
<comment type="caution">
    <text evidence="3">The sequence shown here is derived from an EMBL/GenBank/DDBJ whole genome shotgun (WGS) entry which is preliminary data.</text>
</comment>
<feature type="compositionally biased region" description="Basic and acidic residues" evidence="1">
    <location>
        <begin position="582"/>
        <end position="591"/>
    </location>
</feature>
<organism evidence="3 4">
    <name type="scientific">Dreissena polymorpha</name>
    <name type="common">Zebra mussel</name>
    <name type="synonym">Mytilus polymorpha</name>
    <dbReference type="NCBI Taxonomy" id="45954"/>
    <lineage>
        <taxon>Eukaryota</taxon>
        <taxon>Metazoa</taxon>
        <taxon>Spiralia</taxon>
        <taxon>Lophotrochozoa</taxon>
        <taxon>Mollusca</taxon>
        <taxon>Bivalvia</taxon>
        <taxon>Autobranchia</taxon>
        <taxon>Heteroconchia</taxon>
        <taxon>Euheterodonta</taxon>
        <taxon>Imparidentia</taxon>
        <taxon>Neoheterodontei</taxon>
        <taxon>Myida</taxon>
        <taxon>Dreissenoidea</taxon>
        <taxon>Dreissenidae</taxon>
        <taxon>Dreissena</taxon>
    </lineage>
</organism>
<protein>
    <submittedName>
        <fullName evidence="3">Uncharacterized protein</fullName>
    </submittedName>
</protein>
<feature type="compositionally biased region" description="Basic and acidic residues" evidence="1">
    <location>
        <begin position="330"/>
        <end position="344"/>
    </location>
</feature>
<evidence type="ECO:0000313" key="4">
    <source>
        <dbReference type="Proteomes" id="UP000828390"/>
    </source>
</evidence>
<feature type="compositionally biased region" description="Low complexity" evidence="1">
    <location>
        <begin position="345"/>
        <end position="363"/>
    </location>
</feature>
<dbReference type="Proteomes" id="UP000828390">
    <property type="component" value="Unassembled WGS sequence"/>
</dbReference>
<dbReference type="EMBL" id="JAIWYP010000002">
    <property type="protein sequence ID" value="KAH3867349.1"/>
    <property type="molecule type" value="Genomic_DNA"/>
</dbReference>
<sequence length="663" mass="71504">MDRTTRQLTTLLLTITILIALSSSMTTPHPRPATTIDYDQADFDEFGPDPGTVDAVNVDNNPVEKPRGQLILSETVSQVEIAGQSTLGSEAGLAEYDLAGATNAEAEPISEEDIDKNDMNKNDVSVEKQKTQNAMSPVTAAAHAVEGVDVDDDNTSKPWEYSDITMSPKEKALPYTISQINEGTDESFAHNAGRGLLKGGKKLANEHANGSKSKSAAVTEKFSRPNTRHHELRVSDANSAESKEINIGDSNQDSTKSLQTNKHLNLKETNSSPAYSDQSGSSSKETETSSQQTQPDEATSTQEMSKKNSSVDSVTEESSVDPLNSVETESNTREQMSDKSKHATNEIVSSETNEINSNSNNTSHTELYEQTSESKERLSANGKSCASQTNQESVEGSGDTTMKAAARNNKDTELGKCFLPNAEDGDICYLVKSLHSICSTQFTSECNHQTENQESAERNEAESSSDSSTEAGNQSVERSLSVDDVKSLSESLERSVGILQLIDLIRGVCPSLCRIASAEANARKSSGTQGIESSMADQNGAEYDNESDEDSHDVDDSREEMANEIEKQDQLSVILGSVDSVTVHEDQRSMDSNDEEPHEDSDNSDFGEETNQSGKTADSIATPEMVHSDDSMDSKSQGNKQSDFTAQDHNSADNTSGTSGESN</sequence>
<feature type="region of interest" description="Disordered" evidence="1">
    <location>
        <begin position="520"/>
        <end position="663"/>
    </location>
</feature>
<gene>
    <name evidence="3" type="ORF">DPMN_030476</name>
</gene>
<keyword evidence="4" id="KW-1185">Reference proteome</keyword>
<reference evidence="3" key="1">
    <citation type="journal article" date="2019" name="bioRxiv">
        <title>The Genome of the Zebra Mussel, Dreissena polymorpha: A Resource for Invasive Species Research.</title>
        <authorList>
            <person name="McCartney M.A."/>
            <person name="Auch B."/>
            <person name="Kono T."/>
            <person name="Mallez S."/>
            <person name="Zhang Y."/>
            <person name="Obille A."/>
            <person name="Becker A."/>
            <person name="Abrahante J.E."/>
            <person name="Garbe J."/>
            <person name="Badalamenti J.P."/>
            <person name="Herman A."/>
            <person name="Mangelson H."/>
            <person name="Liachko I."/>
            <person name="Sullivan S."/>
            <person name="Sone E.D."/>
            <person name="Koren S."/>
            <person name="Silverstein K.A.T."/>
            <person name="Beckman K.B."/>
            <person name="Gohl D.M."/>
        </authorList>
    </citation>
    <scope>NUCLEOTIDE SEQUENCE</scope>
    <source>
        <strain evidence="3">Duluth1</strain>
        <tissue evidence="3">Whole animal</tissue>
    </source>
</reference>